<dbReference type="InterPro" id="IPR025777">
    <property type="entry name" value="GMPS_ATP_PPase_dom"/>
</dbReference>
<evidence type="ECO:0000313" key="13">
    <source>
        <dbReference type="EMBL" id="OCA75635.1"/>
    </source>
</evidence>
<dbReference type="Pfam" id="PF00117">
    <property type="entry name" value="GATase"/>
    <property type="match status" value="1"/>
</dbReference>
<dbReference type="FunFam" id="3.40.50.620:FF:000001">
    <property type="entry name" value="GMP synthase [glutamine-hydrolyzing]"/>
    <property type="match status" value="1"/>
</dbReference>
<dbReference type="FunFam" id="3.40.50.880:FF:000001">
    <property type="entry name" value="GMP synthase [glutamine-hydrolyzing]"/>
    <property type="match status" value="1"/>
</dbReference>
<dbReference type="EMBL" id="JAZGJU010000023">
    <property type="protein sequence ID" value="MEE6128109.1"/>
    <property type="molecule type" value="Genomic_DNA"/>
</dbReference>
<gene>
    <name evidence="9 12" type="primary">guaA</name>
    <name evidence="13" type="ORF">BBI00_02575</name>
    <name evidence="12" type="ORF">V2E39_12010</name>
</gene>
<evidence type="ECO:0000256" key="5">
    <source>
        <dbReference type="ARBA" id="ARBA00022749"/>
    </source>
</evidence>
<evidence type="ECO:0000313" key="14">
    <source>
        <dbReference type="Proteomes" id="UP000093432"/>
    </source>
</evidence>
<dbReference type="InterPro" id="IPR029062">
    <property type="entry name" value="Class_I_gatase-like"/>
</dbReference>
<dbReference type="FunFam" id="3.30.300.10:FF:000002">
    <property type="entry name" value="GMP synthase [glutamine-hydrolyzing]"/>
    <property type="match status" value="1"/>
</dbReference>
<dbReference type="SUPFAM" id="SSF54810">
    <property type="entry name" value="GMP synthetase C-terminal dimerisation domain"/>
    <property type="match status" value="1"/>
</dbReference>
<dbReference type="HAMAP" id="MF_00344">
    <property type="entry name" value="GMP_synthase"/>
    <property type="match status" value="1"/>
</dbReference>
<feature type="binding site" evidence="10">
    <location>
        <begin position="220"/>
        <end position="226"/>
    </location>
    <ligand>
        <name>ATP</name>
        <dbReference type="ChEBI" id="CHEBI:30616"/>
    </ligand>
</feature>
<dbReference type="InterPro" id="IPR004739">
    <property type="entry name" value="GMP_synth_GATase"/>
</dbReference>
<dbReference type="NCBIfam" id="TIGR00888">
    <property type="entry name" value="guaA_Nterm"/>
    <property type="match status" value="1"/>
</dbReference>
<dbReference type="InterPro" id="IPR022955">
    <property type="entry name" value="GMP_synthase"/>
</dbReference>
<reference evidence="12 15" key="3">
    <citation type="submission" date="2024-01" db="EMBL/GenBank/DDBJ databases">
        <title>Whole genome of Chryseobacterium arthrosphaerae NNCa 2741.</title>
        <authorList>
            <person name="Boriskina E.V."/>
            <person name="Gordinskaya N.A."/>
            <person name="Kropotov V.S."/>
            <person name="Alekseeva A.E."/>
            <person name="Makhova M.A."/>
            <person name="Kryazhev D.V."/>
            <person name="Shkurkina I.S."/>
        </authorList>
    </citation>
    <scope>NUCLEOTIDE SEQUENCE [LARGE SCALE GENOMIC DNA]</scope>
    <source>
        <strain evidence="12 15">NNCa 2741</strain>
    </source>
</reference>
<dbReference type="NCBIfam" id="TIGR00884">
    <property type="entry name" value="guaA_Cterm"/>
    <property type="match status" value="1"/>
</dbReference>
<keyword evidence="3 9" id="KW-0436">Ligase</keyword>
<comment type="function">
    <text evidence="1 9">Catalyzes the synthesis of GMP from XMP.</text>
</comment>
<dbReference type="GO" id="GO:0005524">
    <property type="term" value="F:ATP binding"/>
    <property type="evidence" value="ECO:0007669"/>
    <property type="project" value="UniProtKB-UniRule"/>
</dbReference>
<keyword evidence="8 9" id="KW-0315">Glutamine amidotransferase</keyword>
<dbReference type="CDD" id="cd01742">
    <property type="entry name" value="GATase1_GMP_Synthase"/>
    <property type="match status" value="1"/>
</dbReference>
<evidence type="ECO:0000313" key="12">
    <source>
        <dbReference type="EMBL" id="MEE6128109.1"/>
    </source>
</evidence>
<evidence type="ECO:0000256" key="2">
    <source>
        <dbReference type="ARBA" id="ARBA00005153"/>
    </source>
</evidence>
<dbReference type="InterPro" id="IPR014729">
    <property type="entry name" value="Rossmann-like_a/b/a_fold"/>
</dbReference>
<proteinExistence type="inferred from homology"/>
<dbReference type="NCBIfam" id="NF000848">
    <property type="entry name" value="PRK00074.1"/>
    <property type="match status" value="1"/>
</dbReference>
<dbReference type="InterPro" id="IPR022310">
    <property type="entry name" value="NAD/GMP_synthase"/>
</dbReference>
<comment type="pathway">
    <text evidence="2 9">Purine metabolism; GMP biosynthesis; GMP from XMP (L-Gln route): step 1/1.</text>
</comment>
<feature type="active site" description="Nucleophile" evidence="9">
    <location>
        <position position="81"/>
    </location>
</feature>
<dbReference type="SUPFAM" id="SSF52317">
    <property type="entry name" value="Class I glutamine amidotransferase-like"/>
    <property type="match status" value="1"/>
</dbReference>
<keyword evidence="5 9" id="KW-0332">GMP biosynthesis</keyword>
<dbReference type="InterPro" id="IPR001674">
    <property type="entry name" value="GMP_synth_C"/>
</dbReference>
<dbReference type="PRINTS" id="PR00099">
    <property type="entry name" value="CPSGATASE"/>
</dbReference>
<comment type="subunit">
    <text evidence="9">Homodimer.</text>
</comment>
<accession>A0A1B8ZVM1</accession>
<comment type="caution">
    <text evidence="13">The sequence shown here is derived from an EMBL/GenBank/DDBJ whole genome shotgun (WGS) entry which is preliminary data.</text>
</comment>
<evidence type="ECO:0000256" key="10">
    <source>
        <dbReference type="PROSITE-ProRule" id="PRU00886"/>
    </source>
</evidence>
<dbReference type="PROSITE" id="PS51553">
    <property type="entry name" value="GMPS_ATP_PPASE"/>
    <property type="match status" value="1"/>
</dbReference>
<evidence type="ECO:0000256" key="8">
    <source>
        <dbReference type="ARBA" id="ARBA00022962"/>
    </source>
</evidence>
<evidence type="ECO:0000256" key="6">
    <source>
        <dbReference type="ARBA" id="ARBA00022755"/>
    </source>
</evidence>
<dbReference type="Proteomes" id="UP001350005">
    <property type="component" value="Unassembled WGS sequence"/>
</dbReference>
<dbReference type="Pfam" id="PF00958">
    <property type="entry name" value="GMP_synt_C"/>
    <property type="match status" value="1"/>
</dbReference>
<keyword evidence="7 9" id="KW-0067">ATP-binding</keyword>
<dbReference type="GO" id="GO:0003921">
    <property type="term" value="F:GMP synthase activity"/>
    <property type="evidence" value="ECO:0007669"/>
    <property type="project" value="InterPro"/>
</dbReference>
<dbReference type="InterPro" id="IPR017926">
    <property type="entry name" value="GATASE"/>
</dbReference>
<dbReference type="UniPathway" id="UPA00189">
    <property type="reaction ID" value="UER00296"/>
</dbReference>
<dbReference type="CDD" id="cd01997">
    <property type="entry name" value="GMP_synthase_C"/>
    <property type="match status" value="1"/>
</dbReference>
<dbReference type="EC" id="6.3.5.2" evidence="9"/>
<dbReference type="Gene3D" id="3.40.50.880">
    <property type="match status" value="1"/>
</dbReference>
<reference evidence="13" key="1">
    <citation type="submission" date="2016-07" db="EMBL/GenBank/DDBJ databases">
        <authorList>
            <person name="Jeong J.-J."/>
            <person name="Kim D.W."/>
            <person name="Sang M.K."/>
            <person name="Choi I.-G."/>
            <person name="Kim K.D."/>
        </authorList>
    </citation>
    <scope>NUCLEOTIDE SEQUENCE</scope>
    <source>
        <strain evidence="13">CC-VM-7</strain>
    </source>
</reference>
<keyword evidence="6 9" id="KW-0658">Purine biosynthesis</keyword>
<dbReference type="PANTHER" id="PTHR11922:SF2">
    <property type="entry name" value="GMP SYNTHASE [GLUTAMINE-HYDROLYZING]"/>
    <property type="match status" value="1"/>
</dbReference>
<dbReference type="Proteomes" id="UP000093432">
    <property type="component" value="Unassembled WGS sequence"/>
</dbReference>
<dbReference type="EMBL" id="MAYG01000001">
    <property type="protein sequence ID" value="OCA75635.1"/>
    <property type="molecule type" value="Genomic_DNA"/>
</dbReference>
<dbReference type="STRING" id="651561.BBI00_02575"/>
<dbReference type="AlphaFoldDB" id="A0A1B8ZVM1"/>
<dbReference type="RefSeq" id="WP_065399587.1">
    <property type="nucleotide sequence ID" value="NZ_CP064938.1"/>
</dbReference>
<dbReference type="Gene3D" id="3.40.50.620">
    <property type="entry name" value="HUPs"/>
    <property type="match status" value="1"/>
</dbReference>
<dbReference type="PRINTS" id="PR00097">
    <property type="entry name" value="ANTSNTHASEII"/>
</dbReference>
<dbReference type="Gene3D" id="3.30.300.10">
    <property type="match status" value="1"/>
</dbReference>
<reference evidence="14" key="2">
    <citation type="submission" date="2016-07" db="EMBL/GenBank/DDBJ databases">
        <authorList>
            <person name="Florea S."/>
            <person name="Webb J.S."/>
            <person name="Jaromczyk J."/>
            <person name="Schardl C.L."/>
        </authorList>
    </citation>
    <scope>NUCLEOTIDE SEQUENCE [LARGE SCALE GENOMIC DNA]</scope>
    <source>
        <strain evidence="14">CC-VM-7</strain>
    </source>
</reference>
<evidence type="ECO:0000256" key="3">
    <source>
        <dbReference type="ARBA" id="ARBA00022598"/>
    </source>
</evidence>
<evidence type="ECO:0000256" key="4">
    <source>
        <dbReference type="ARBA" id="ARBA00022741"/>
    </source>
</evidence>
<feature type="active site" evidence="9">
    <location>
        <position position="166"/>
    </location>
</feature>
<dbReference type="Pfam" id="PF02540">
    <property type="entry name" value="NAD_synthase"/>
    <property type="match status" value="1"/>
</dbReference>
<dbReference type="PRINTS" id="PR00096">
    <property type="entry name" value="GATASE"/>
</dbReference>
<feature type="domain" description="GMPS ATP-PPase" evidence="11">
    <location>
        <begin position="193"/>
        <end position="384"/>
    </location>
</feature>
<protein>
    <recommendedName>
        <fullName evidence="9">GMP synthase [glutamine-hydrolyzing]</fullName>
        <ecNumber evidence="9">6.3.5.2</ecNumber>
    </recommendedName>
    <alternativeName>
        <fullName evidence="9">GMP synthetase</fullName>
    </alternativeName>
    <alternativeName>
        <fullName evidence="9">Glutamine amidotransferase</fullName>
    </alternativeName>
</protein>
<evidence type="ECO:0000256" key="7">
    <source>
        <dbReference type="ARBA" id="ARBA00022840"/>
    </source>
</evidence>
<evidence type="ECO:0000313" key="15">
    <source>
        <dbReference type="Proteomes" id="UP001350005"/>
    </source>
</evidence>
<keyword evidence="4 9" id="KW-0547">Nucleotide-binding</keyword>
<dbReference type="KEGG" id="carh:EGY05_05635"/>
<dbReference type="OrthoDB" id="9802219at2"/>
<feature type="active site" evidence="9">
    <location>
        <position position="168"/>
    </location>
</feature>
<dbReference type="PANTHER" id="PTHR11922">
    <property type="entry name" value="GMP SYNTHASE-RELATED"/>
    <property type="match status" value="1"/>
</dbReference>
<organism evidence="13 14">
    <name type="scientific">Chryseobacterium arthrosphaerae</name>
    <dbReference type="NCBI Taxonomy" id="651561"/>
    <lineage>
        <taxon>Bacteria</taxon>
        <taxon>Pseudomonadati</taxon>
        <taxon>Bacteroidota</taxon>
        <taxon>Flavobacteriia</taxon>
        <taxon>Flavobacteriales</taxon>
        <taxon>Weeksellaceae</taxon>
        <taxon>Chryseobacterium group</taxon>
        <taxon>Chryseobacterium</taxon>
    </lineage>
</organism>
<evidence type="ECO:0000256" key="9">
    <source>
        <dbReference type="HAMAP-Rule" id="MF_00344"/>
    </source>
</evidence>
<dbReference type="SUPFAM" id="SSF52402">
    <property type="entry name" value="Adenine nucleotide alpha hydrolases-like"/>
    <property type="match status" value="1"/>
</dbReference>
<evidence type="ECO:0000256" key="1">
    <source>
        <dbReference type="ARBA" id="ARBA00002332"/>
    </source>
</evidence>
<name>A0A1B8ZVM1_9FLAO</name>
<dbReference type="GO" id="GO:0005829">
    <property type="term" value="C:cytosol"/>
    <property type="evidence" value="ECO:0007669"/>
    <property type="project" value="TreeGrafter"/>
</dbReference>
<dbReference type="PROSITE" id="PS51273">
    <property type="entry name" value="GATASE_TYPE_1"/>
    <property type="match status" value="1"/>
</dbReference>
<keyword evidence="15" id="KW-1185">Reference proteome</keyword>
<comment type="catalytic activity">
    <reaction evidence="9">
        <text>XMP + L-glutamine + ATP + H2O = GMP + L-glutamate + AMP + diphosphate + 2 H(+)</text>
        <dbReference type="Rhea" id="RHEA:11680"/>
        <dbReference type="ChEBI" id="CHEBI:15377"/>
        <dbReference type="ChEBI" id="CHEBI:15378"/>
        <dbReference type="ChEBI" id="CHEBI:29985"/>
        <dbReference type="ChEBI" id="CHEBI:30616"/>
        <dbReference type="ChEBI" id="CHEBI:33019"/>
        <dbReference type="ChEBI" id="CHEBI:57464"/>
        <dbReference type="ChEBI" id="CHEBI:58115"/>
        <dbReference type="ChEBI" id="CHEBI:58359"/>
        <dbReference type="ChEBI" id="CHEBI:456215"/>
        <dbReference type="EC" id="6.3.5.2"/>
    </reaction>
</comment>
<sequence>MNNGIIILDFGSQYNQLIGRRIREMGVYSEILPYNTPLQDILAKQPKGIILSGGPSSVNAENAHLVEKALYEQGVPVLGICYGMQMTAHLLGGKVNKGEKGEYGKANLEIVKESSLLKGVTQNSVVWMSHFDEVGELPAGFELNAKSGVIASISNEDQKIYCVQFHPEVSHTEEGGKMLENFVFGICNAEKNWKLTNYIEKTVEEIREKVGDNKVILGLSGGVDSSVAAVLIHKAIGDQLTCIFVDTGLLRKDEGKKVMDQYGEHFHMNIKMVDAKERFLSKLAGVDDPEAKRKIIGNEFIHVFDEESHKIEGAKFLAQGTIYPDVIESQSVNGPSAVIKSHHNVGGLPEDMEFELLEPLRELFKDEVRKVGEELGIPHHLVYRHPFPGPGLGIRVLGAVDAEKVRILQEADDIFIEELYKNDLYEKVSQAFVVLLPVKSVGVMGDERTYEYTAVVRSANTIDFMTATWSRLPYEFLDTVSSRIINEVRGINRVAYDISSKPPATIEWE</sequence>
<evidence type="ECO:0000259" key="11">
    <source>
        <dbReference type="PROSITE" id="PS51553"/>
    </source>
</evidence>